<proteinExistence type="predicted"/>
<protein>
    <submittedName>
        <fullName evidence="1">Uncharacterized protein</fullName>
    </submittedName>
</protein>
<dbReference type="EMBL" id="GBXM01032320">
    <property type="protein sequence ID" value="JAH76257.1"/>
    <property type="molecule type" value="Transcribed_RNA"/>
</dbReference>
<reference evidence="1" key="2">
    <citation type="journal article" date="2015" name="Fish Shellfish Immunol.">
        <title>Early steps in the European eel (Anguilla anguilla)-Vibrio vulnificus interaction in the gills: Role of the RtxA13 toxin.</title>
        <authorList>
            <person name="Callol A."/>
            <person name="Pajuelo D."/>
            <person name="Ebbesson L."/>
            <person name="Teles M."/>
            <person name="MacKenzie S."/>
            <person name="Amaro C."/>
        </authorList>
    </citation>
    <scope>NUCLEOTIDE SEQUENCE</scope>
</reference>
<organism evidence="1">
    <name type="scientific">Anguilla anguilla</name>
    <name type="common">European freshwater eel</name>
    <name type="synonym">Muraena anguilla</name>
    <dbReference type="NCBI Taxonomy" id="7936"/>
    <lineage>
        <taxon>Eukaryota</taxon>
        <taxon>Metazoa</taxon>
        <taxon>Chordata</taxon>
        <taxon>Craniata</taxon>
        <taxon>Vertebrata</taxon>
        <taxon>Euteleostomi</taxon>
        <taxon>Actinopterygii</taxon>
        <taxon>Neopterygii</taxon>
        <taxon>Teleostei</taxon>
        <taxon>Anguilliformes</taxon>
        <taxon>Anguillidae</taxon>
        <taxon>Anguilla</taxon>
    </lineage>
</organism>
<reference evidence="1" key="1">
    <citation type="submission" date="2014-11" db="EMBL/GenBank/DDBJ databases">
        <authorList>
            <person name="Amaro Gonzalez C."/>
        </authorList>
    </citation>
    <scope>NUCLEOTIDE SEQUENCE</scope>
</reference>
<accession>A0A0E9VDZ1</accession>
<evidence type="ECO:0000313" key="1">
    <source>
        <dbReference type="EMBL" id="JAH76257.1"/>
    </source>
</evidence>
<sequence length="50" mass="5576">MSLDPWYFTASISGLNSFRVGYPRTPWSEQNLVSFVQSTLTTYAGVPPCC</sequence>
<dbReference type="AlphaFoldDB" id="A0A0E9VDZ1"/>
<name>A0A0E9VDZ1_ANGAN</name>